<gene>
    <name evidence="2" type="primary">LOC115632230</name>
</gene>
<sequence>MVAFYDGCVGGDHPQTLSDWVRNFRLKRVQMRRKLRGAGSDLRVCAILSTALSCAEQQLRRKQQERFTRWLDMQAKFVPHGKTHCASDANANAERYDRCDDVKLEEERREIENSLWKSELSGLDDFMRSLSSSNSQNYNCNGSSSSSSYNNNTQQQCAIAVNS</sequence>
<accession>A0A6J2UAV3</accession>
<evidence type="ECO:0000313" key="2">
    <source>
        <dbReference type="RefSeq" id="XP_030385150.1"/>
    </source>
</evidence>
<keyword evidence="1" id="KW-1185">Reference proteome</keyword>
<reference evidence="2" key="1">
    <citation type="submission" date="2025-08" db="UniProtKB">
        <authorList>
            <consortium name="RefSeq"/>
        </authorList>
    </citation>
    <scope>IDENTIFICATION</scope>
    <source>
        <strain evidence="2">11010-0011.00</strain>
        <tissue evidence="2">Whole body</tissue>
    </source>
</reference>
<dbReference type="OrthoDB" id="8184679at2759"/>
<name>A0A6J2UAV3_DROLE</name>
<proteinExistence type="predicted"/>
<dbReference type="RefSeq" id="XP_030385150.1">
    <property type="nucleotide sequence ID" value="XM_030529290.1"/>
</dbReference>
<dbReference type="GeneID" id="115632230"/>
<protein>
    <submittedName>
        <fullName evidence="2">Uncharacterized protein LOC115632230</fullName>
    </submittedName>
</protein>
<dbReference type="Proteomes" id="UP000504634">
    <property type="component" value="Unplaced"/>
</dbReference>
<evidence type="ECO:0000313" key="1">
    <source>
        <dbReference type="Proteomes" id="UP000504634"/>
    </source>
</evidence>
<organism evidence="1 2">
    <name type="scientific">Drosophila lebanonensis</name>
    <name type="common">Fruit fly</name>
    <name type="synonym">Scaptodrosophila lebanonensis</name>
    <dbReference type="NCBI Taxonomy" id="7225"/>
    <lineage>
        <taxon>Eukaryota</taxon>
        <taxon>Metazoa</taxon>
        <taxon>Ecdysozoa</taxon>
        <taxon>Arthropoda</taxon>
        <taxon>Hexapoda</taxon>
        <taxon>Insecta</taxon>
        <taxon>Pterygota</taxon>
        <taxon>Neoptera</taxon>
        <taxon>Endopterygota</taxon>
        <taxon>Diptera</taxon>
        <taxon>Brachycera</taxon>
        <taxon>Muscomorpha</taxon>
        <taxon>Ephydroidea</taxon>
        <taxon>Drosophilidae</taxon>
        <taxon>Scaptodrosophila</taxon>
    </lineage>
</organism>
<dbReference type="AlphaFoldDB" id="A0A6J2UAV3"/>